<gene>
    <name evidence="3" type="ORF">OT_ostta02g01410</name>
</gene>
<dbReference type="InParanoid" id="A0A090MBL9"/>
<dbReference type="InterPro" id="IPR002683">
    <property type="entry name" value="PsbP_C"/>
</dbReference>
<dbReference type="GeneID" id="9836794"/>
<dbReference type="AlphaFoldDB" id="A0A090MBL9"/>
<dbReference type="GO" id="GO:0009654">
    <property type="term" value="C:photosystem II oxygen evolving complex"/>
    <property type="evidence" value="ECO:0007669"/>
    <property type="project" value="InterPro"/>
</dbReference>
<dbReference type="Proteomes" id="UP000009170">
    <property type="component" value="Unassembled WGS sequence"/>
</dbReference>
<dbReference type="GO" id="GO:0019898">
    <property type="term" value="C:extrinsic component of membrane"/>
    <property type="evidence" value="ECO:0007669"/>
    <property type="project" value="InterPro"/>
</dbReference>
<dbReference type="SUPFAM" id="SSF55724">
    <property type="entry name" value="Mog1p/PsbP-like"/>
    <property type="match status" value="1"/>
</dbReference>
<evidence type="ECO:0000256" key="1">
    <source>
        <dbReference type="SAM" id="MobiDB-lite"/>
    </source>
</evidence>
<dbReference type="PANTHER" id="PTHR31407:SF18">
    <property type="entry name" value="PSBP DOMAIN-CONTAINING PROTEIN 6, CHLOROPLASTIC"/>
    <property type="match status" value="1"/>
</dbReference>
<name>A0A090MBL9_OSTTA</name>
<dbReference type="Pfam" id="PF01789">
    <property type="entry name" value="PsbP"/>
    <property type="match status" value="1"/>
</dbReference>
<dbReference type="RefSeq" id="XP_022840716.1">
    <property type="nucleotide sequence ID" value="XM_022985023.1"/>
</dbReference>
<dbReference type="PANTHER" id="PTHR31407">
    <property type="match status" value="1"/>
</dbReference>
<dbReference type="Gene3D" id="3.40.1000.10">
    <property type="entry name" value="Mog1/PsbP, alpha/beta/alpha sandwich"/>
    <property type="match status" value="1"/>
</dbReference>
<dbReference type="GO" id="GO:0005509">
    <property type="term" value="F:calcium ion binding"/>
    <property type="evidence" value="ECO:0007669"/>
    <property type="project" value="InterPro"/>
</dbReference>
<dbReference type="FunCoup" id="A0A090MBL9">
    <property type="interactions" value="582"/>
</dbReference>
<proteinExistence type="predicted"/>
<accession>A0A090MBL9</accession>
<protein>
    <submittedName>
        <fullName evidence="3">Mog1/PsbP, alpha/beta/alpha sandwich</fullName>
    </submittedName>
</protein>
<evidence type="ECO:0000313" key="3">
    <source>
        <dbReference type="EMBL" id="CEG00979.1"/>
    </source>
</evidence>
<dbReference type="KEGG" id="ota:OT_ostta02g01410"/>
<dbReference type="GO" id="GO:0015979">
    <property type="term" value="P:photosynthesis"/>
    <property type="evidence" value="ECO:0007669"/>
    <property type="project" value="InterPro"/>
</dbReference>
<dbReference type="OrthoDB" id="512438at2759"/>
<feature type="region of interest" description="Disordered" evidence="1">
    <location>
        <begin position="66"/>
        <end position="88"/>
    </location>
</feature>
<dbReference type="EMBL" id="CAID01000002">
    <property type="protein sequence ID" value="CEG00979.1"/>
    <property type="molecule type" value="Genomic_DNA"/>
</dbReference>
<keyword evidence="4" id="KW-1185">Reference proteome</keyword>
<organism evidence="3 4">
    <name type="scientific">Ostreococcus tauri</name>
    <name type="common">Marine green alga</name>
    <dbReference type="NCBI Taxonomy" id="70448"/>
    <lineage>
        <taxon>Eukaryota</taxon>
        <taxon>Viridiplantae</taxon>
        <taxon>Chlorophyta</taxon>
        <taxon>Mamiellophyceae</taxon>
        <taxon>Mamiellales</taxon>
        <taxon>Bathycoccaceae</taxon>
        <taxon>Ostreococcus</taxon>
    </lineage>
</organism>
<reference evidence="4" key="1">
    <citation type="journal article" date="2006" name="Proc. Natl. Acad. Sci. U.S.A.">
        <title>Genome analysis of the smallest free-living eukaryote Ostreococcus tauri unveils many unique features.</title>
        <authorList>
            <person name="Derelle E."/>
            <person name="Ferraz C."/>
            <person name="Rombauts S."/>
            <person name="Rouze P."/>
            <person name="Worden A.Z."/>
            <person name="Robbens S."/>
            <person name="Partensky F."/>
            <person name="Degroeve S."/>
            <person name="Echeynie S."/>
            <person name="Cooke R."/>
            <person name="Saeys Y."/>
            <person name="Wuyts J."/>
            <person name="Jabbari K."/>
            <person name="Bowler C."/>
            <person name="Panaud O."/>
            <person name="Piegu B."/>
            <person name="Ball S.G."/>
            <person name="Ral J.-P."/>
            <person name="Bouget F.-Y."/>
            <person name="Piganeau G."/>
            <person name="De Baets B."/>
            <person name="Picard A."/>
            <person name="Delseny M."/>
            <person name="Demaille J."/>
            <person name="Van de Peer Y."/>
            <person name="Moreau H."/>
        </authorList>
    </citation>
    <scope>NUCLEOTIDE SEQUENCE [LARGE SCALE GENOMIC DNA]</scope>
    <source>
        <strain evidence="4">OTTH 0595 / CCAP 157/2 / RCC745</strain>
    </source>
</reference>
<evidence type="ECO:0000313" key="4">
    <source>
        <dbReference type="Proteomes" id="UP000009170"/>
    </source>
</evidence>
<dbReference type="STRING" id="70448.A0A090MBL9"/>
<dbReference type="InterPro" id="IPR016123">
    <property type="entry name" value="Mog1/PsbP_a/b/a-sand"/>
</dbReference>
<reference evidence="3 4" key="2">
    <citation type="journal article" date="2014" name="BMC Genomics">
        <title>An improved genome of the model marine alga Ostreococcus tauri unfolds by assessing Illumina de novo assemblies.</title>
        <authorList>
            <person name="Blanc-Mathieu R."/>
            <person name="Verhelst B."/>
            <person name="Derelle E."/>
            <person name="Rombauts S."/>
            <person name="Bouget F.Y."/>
            <person name="Carre I."/>
            <person name="Chateau A."/>
            <person name="Eyre-Walker A."/>
            <person name="Grimsley N."/>
            <person name="Moreau H."/>
            <person name="Piegu B."/>
            <person name="Rivals E."/>
            <person name="Schackwitz W."/>
            <person name="Van de Peer Y."/>
            <person name="Piganeau G."/>
        </authorList>
    </citation>
    <scope>NUCLEOTIDE SEQUENCE [LARGE SCALE GENOMIC DNA]</scope>
    <source>
        <strain evidence="4">OTTH 0595 / CCAP 157/2 / RCC745</strain>
    </source>
</reference>
<feature type="domain" description="PsbP C-terminal" evidence="2">
    <location>
        <begin position="156"/>
        <end position="315"/>
    </location>
</feature>
<sequence length="319" mass="35099">MCEVFHTMEESEIGLHIQSSGTPESSTTHIREDHARRRTIRTRWIHPHQLVDPDDMVMSTAHILHHGRDGSQQCARKSKVTGRRPVSNMSAVSRRDLNCITLTGLLTTLTTLPVNAFEDGKQVGAYLPPSEDVSGYFMFEAGKTRTPALRAGAIEPYKISLPRNWEEIPVSNAKSGNYCQPRCDEATTEVQFASSNAGTLQVIIIPTNKLLITEKSPTIEKVGSLASVLNAVSPAITGSVAVEQEEIISSQQYTIEGRGYYQYELETPFAAYGLHNTACVTTSQNYVVIASVAADEKQWATSAKEVRKVVDSFRVLSAN</sequence>
<evidence type="ECO:0000259" key="2">
    <source>
        <dbReference type="Pfam" id="PF01789"/>
    </source>
</evidence>
<comment type="caution">
    <text evidence="3">The sequence shown here is derived from an EMBL/GenBank/DDBJ whole genome shotgun (WGS) entry which is preliminary data.</text>
</comment>